<name>A0A2M4DPC0_ANODA</name>
<evidence type="ECO:0000313" key="3">
    <source>
        <dbReference type="EMBL" id="MBW78948.1"/>
    </source>
</evidence>
<keyword evidence="2" id="KW-0472">Membrane</keyword>
<feature type="region of interest" description="Disordered" evidence="1">
    <location>
        <begin position="60"/>
        <end position="85"/>
    </location>
</feature>
<protein>
    <submittedName>
        <fullName evidence="3">Putative secreted protein</fullName>
    </submittedName>
</protein>
<proteinExistence type="predicted"/>
<evidence type="ECO:0000256" key="2">
    <source>
        <dbReference type="SAM" id="Phobius"/>
    </source>
</evidence>
<dbReference type="AlphaFoldDB" id="A0A2M4DPC0"/>
<dbReference type="EMBL" id="GGFL01014770">
    <property type="protein sequence ID" value="MBW78948.1"/>
    <property type="molecule type" value="Transcribed_RNA"/>
</dbReference>
<dbReference type="PROSITE" id="PS51257">
    <property type="entry name" value="PROKAR_LIPOPROTEIN"/>
    <property type="match status" value="1"/>
</dbReference>
<organism evidence="3">
    <name type="scientific">Anopheles darlingi</name>
    <name type="common">Mosquito</name>
    <dbReference type="NCBI Taxonomy" id="43151"/>
    <lineage>
        <taxon>Eukaryota</taxon>
        <taxon>Metazoa</taxon>
        <taxon>Ecdysozoa</taxon>
        <taxon>Arthropoda</taxon>
        <taxon>Hexapoda</taxon>
        <taxon>Insecta</taxon>
        <taxon>Pterygota</taxon>
        <taxon>Neoptera</taxon>
        <taxon>Endopterygota</taxon>
        <taxon>Diptera</taxon>
        <taxon>Nematocera</taxon>
        <taxon>Culicoidea</taxon>
        <taxon>Culicidae</taxon>
        <taxon>Anophelinae</taxon>
        <taxon>Anopheles</taxon>
    </lineage>
</organism>
<accession>A0A2M4DPC0</accession>
<keyword evidence="2" id="KW-1133">Transmembrane helix</keyword>
<reference evidence="3" key="1">
    <citation type="submission" date="2018-01" db="EMBL/GenBank/DDBJ databases">
        <title>An insight into the sialome of Amazonian anophelines.</title>
        <authorList>
            <person name="Ribeiro J.M."/>
            <person name="Scarpassa V."/>
            <person name="Calvo E."/>
        </authorList>
    </citation>
    <scope>NUCLEOTIDE SEQUENCE</scope>
</reference>
<sequence length="85" mass="9795">MEGKISFKVVQLMCVSVACLLMIFWFVSGSCVRDRPTDILGCRLWRRQMKVMTSNLLTTNHKSKNPRRLSARRHNGFINGASHEK</sequence>
<evidence type="ECO:0000256" key="1">
    <source>
        <dbReference type="SAM" id="MobiDB-lite"/>
    </source>
</evidence>
<keyword evidence="2" id="KW-0812">Transmembrane</keyword>
<feature type="transmembrane region" description="Helical" evidence="2">
    <location>
        <begin position="7"/>
        <end position="27"/>
    </location>
</feature>
<feature type="compositionally biased region" description="Basic residues" evidence="1">
    <location>
        <begin position="61"/>
        <end position="75"/>
    </location>
</feature>